<evidence type="ECO:0000313" key="2">
    <source>
        <dbReference type="Proteomes" id="UP001237642"/>
    </source>
</evidence>
<reference evidence="1" key="1">
    <citation type="submission" date="2023-02" db="EMBL/GenBank/DDBJ databases">
        <title>Genome of toxic invasive species Heracleum sosnowskyi carries increased number of genes despite the absence of recent whole-genome duplications.</title>
        <authorList>
            <person name="Schelkunov M."/>
            <person name="Shtratnikova V."/>
            <person name="Makarenko M."/>
            <person name="Klepikova A."/>
            <person name="Omelchenko D."/>
            <person name="Novikova G."/>
            <person name="Obukhova E."/>
            <person name="Bogdanov V."/>
            <person name="Penin A."/>
            <person name="Logacheva M."/>
        </authorList>
    </citation>
    <scope>NUCLEOTIDE SEQUENCE</scope>
    <source>
        <strain evidence="1">Hsosn_3</strain>
        <tissue evidence="1">Leaf</tissue>
    </source>
</reference>
<sequence>MGARKTVGYGLNISILEDPWFPYKTSAYVVSNHQALAGQTVCSLFKETDRIWDDGILRDLFFKKDIKLIRSIQLSSSADEDFWLWNKDVATRSFWELQQKEVPVAVGCPFCVSATESAWHLFLDCLFAKSYC</sequence>
<dbReference type="Proteomes" id="UP001237642">
    <property type="component" value="Unassembled WGS sequence"/>
</dbReference>
<dbReference type="AlphaFoldDB" id="A0AAD8MYT2"/>
<evidence type="ECO:0000313" key="1">
    <source>
        <dbReference type="EMBL" id="KAK1389896.1"/>
    </source>
</evidence>
<keyword evidence="2" id="KW-1185">Reference proteome</keyword>
<reference evidence="1" key="2">
    <citation type="submission" date="2023-05" db="EMBL/GenBank/DDBJ databases">
        <authorList>
            <person name="Schelkunov M.I."/>
        </authorList>
    </citation>
    <scope>NUCLEOTIDE SEQUENCE</scope>
    <source>
        <strain evidence="1">Hsosn_3</strain>
        <tissue evidence="1">Leaf</tissue>
    </source>
</reference>
<protein>
    <recommendedName>
        <fullName evidence="3">Reverse transcriptase zinc-binding domain-containing protein</fullName>
    </recommendedName>
</protein>
<organism evidence="1 2">
    <name type="scientific">Heracleum sosnowskyi</name>
    <dbReference type="NCBI Taxonomy" id="360622"/>
    <lineage>
        <taxon>Eukaryota</taxon>
        <taxon>Viridiplantae</taxon>
        <taxon>Streptophyta</taxon>
        <taxon>Embryophyta</taxon>
        <taxon>Tracheophyta</taxon>
        <taxon>Spermatophyta</taxon>
        <taxon>Magnoliopsida</taxon>
        <taxon>eudicotyledons</taxon>
        <taxon>Gunneridae</taxon>
        <taxon>Pentapetalae</taxon>
        <taxon>asterids</taxon>
        <taxon>campanulids</taxon>
        <taxon>Apiales</taxon>
        <taxon>Apiaceae</taxon>
        <taxon>Apioideae</taxon>
        <taxon>apioid superclade</taxon>
        <taxon>Tordylieae</taxon>
        <taxon>Tordyliinae</taxon>
        <taxon>Heracleum</taxon>
    </lineage>
</organism>
<dbReference type="EMBL" id="JAUIZM010000004">
    <property type="protein sequence ID" value="KAK1389896.1"/>
    <property type="molecule type" value="Genomic_DNA"/>
</dbReference>
<accession>A0AAD8MYT2</accession>
<name>A0AAD8MYT2_9APIA</name>
<proteinExistence type="predicted"/>
<comment type="caution">
    <text evidence="1">The sequence shown here is derived from an EMBL/GenBank/DDBJ whole genome shotgun (WGS) entry which is preliminary data.</text>
</comment>
<gene>
    <name evidence="1" type="ORF">POM88_018074</name>
</gene>
<evidence type="ECO:0008006" key="3">
    <source>
        <dbReference type="Google" id="ProtNLM"/>
    </source>
</evidence>